<dbReference type="Gene3D" id="3.40.50.1820">
    <property type="entry name" value="alpha/beta hydrolase"/>
    <property type="match status" value="1"/>
</dbReference>
<sequence>MPGATWPSPAYFTTSDGLRLAYVDCMPTEPDGSVPLICLAGLTRDGQDFRYLLPHMTGRRLILLDARGRGSSDHADDFTTYAVPVEARDVIEMLDHLNITRAAVLGTSRGGMVAMVLAATVKERLAAVVLNDVGPEIPAGGVDRIMAYVGRRPAAKTHREAAEALSAHLGSDFPDVPFQRWLEEAQTFYEQTSDGLALRYDKRIRDALLAQAEAGPFPDLWPLFMALQGLPCGVIRGENSDILSRDTFSEMQRRLPELEAVEVANRGHVPFLDEPAALALIKNVLDQIE</sequence>
<dbReference type="Pfam" id="PF12697">
    <property type="entry name" value="Abhydrolase_6"/>
    <property type="match status" value="1"/>
</dbReference>
<dbReference type="EC" id="3.1.1.10" evidence="2"/>
<keyword evidence="3" id="KW-1185">Reference proteome</keyword>
<dbReference type="PANTHER" id="PTHR43194:SF2">
    <property type="entry name" value="PEROXISOMAL MEMBRANE PROTEIN LPX1"/>
    <property type="match status" value="1"/>
</dbReference>
<dbReference type="AlphaFoldDB" id="A0A0H5CZM9"/>
<dbReference type="EMBL" id="CVRL01000013">
    <property type="protein sequence ID" value="CRL10336.1"/>
    <property type="molecule type" value="Genomic_DNA"/>
</dbReference>
<dbReference type="SUPFAM" id="SSF53474">
    <property type="entry name" value="alpha/beta-Hydrolases"/>
    <property type="match status" value="1"/>
</dbReference>
<dbReference type="Proteomes" id="UP000043764">
    <property type="component" value="Unassembled WGS sequence"/>
</dbReference>
<protein>
    <submittedName>
        <fullName evidence="2">Tropinesterase</fullName>
        <ecNumber evidence="2">3.1.1.10</ecNumber>
    </submittedName>
</protein>
<gene>
    <name evidence="2" type="ORF">NIT7321_01180</name>
</gene>
<dbReference type="GO" id="GO:0050357">
    <property type="term" value="F:tropinesterase activity"/>
    <property type="evidence" value="ECO:0007669"/>
    <property type="project" value="UniProtKB-EC"/>
</dbReference>
<dbReference type="InterPro" id="IPR000073">
    <property type="entry name" value="AB_hydrolase_1"/>
</dbReference>
<evidence type="ECO:0000313" key="3">
    <source>
        <dbReference type="Proteomes" id="UP000043764"/>
    </source>
</evidence>
<organism evidence="2 3">
    <name type="scientific">Phaeobacter italicus</name>
    <dbReference type="NCBI Taxonomy" id="481446"/>
    <lineage>
        <taxon>Bacteria</taxon>
        <taxon>Pseudomonadati</taxon>
        <taxon>Pseudomonadota</taxon>
        <taxon>Alphaproteobacteria</taxon>
        <taxon>Rhodobacterales</taxon>
        <taxon>Roseobacteraceae</taxon>
        <taxon>Phaeobacter</taxon>
    </lineage>
</organism>
<proteinExistence type="predicted"/>
<accession>A0A0H5CZM9</accession>
<reference evidence="3" key="1">
    <citation type="submission" date="2015-05" db="EMBL/GenBank/DDBJ databases">
        <authorList>
            <person name="Rodrigo-Torres Lidia"/>
            <person name="Arahal R.David."/>
        </authorList>
    </citation>
    <scope>NUCLEOTIDE SEQUENCE [LARGE SCALE GENOMIC DNA]</scope>
    <source>
        <strain evidence="3">CECT 7321</strain>
    </source>
</reference>
<dbReference type="PANTHER" id="PTHR43194">
    <property type="entry name" value="HYDROLASE ALPHA/BETA FOLD FAMILY"/>
    <property type="match status" value="1"/>
</dbReference>
<keyword evidence="2" id="KW-0378">Hydrolase</keyword>
<dbReference type="InterPro" id="IPR050228">
    <property type="entry name" value="Carboxylesterase_BioH"/>
</dbReference>
<feature type="domain" description="AB hydrolase-1" evidence="1">
    <location>
        <begin position="37"/>
        <end position="279"/>
    </location>
</feature>
<dbReference type="RefSeq" id="WP_050672879.1">
    <property type="nucleotide sequence ID" value="NZ_CVRL01000013.1"/>
</dbReference>
<dbReference type="STRING" id="481446.NIT7645_02532"/>
<name>A0A0H5CZM9_9RHOB</name>
<evidence type="ECO:0000313" key="2">
    <source>
        <dbReference type="EMBL" id="CRL10336.1"/>
    </source>
</evidence>
<evidence type="ECO:0000259" key="1">
    <source>
        <dbReference type="Pfam" id="PF12697"/>
    </source>
</evidence>
<dbReference type="InterPro" id="IPR029058">
    <property type="entry name" value="AB_hydrolase_fold"/>
</dbReference>